<feature type="transmembrane region" description="Helical" evidence="1">
    <location>
        <begin position="190"/>
        <end position="211"/>
    </location>
</feature>
<organism evidence="2 3">
    <name type="scientific">Streptomyces endophyticus</name>
    <dbReference type="NCBI Taxonomy" id="714166"/>
    <lineage>
        <taxon>Bacteria</taxon>
        <taxon>Bacillati</taxon>
        <taxon>Actinomycetota</taxon>
        <taxon>Actinomycetes</taxon>
        <taxon>Kitasatosporales</taxon>
        <taxon>Streptomycetaceae</taxon>
        <taxon>Streptomyces</taxon>
    </lineage>
</organism>
<dbReference type="RefSeq" id="WP_326022221.1">
    <property type="nucleotide sequence ID" value="NZ_JAOZYC010000169.1"/>
</dbReference>
<protein>
    <submittedName>
        <fullName evidence="2">Uncharacterized protein</fullName>
    </submittedName>
</protein>
<evidence type="ECO:0000256" key="1">
    <source>
        <dbReference type="SAM" id="Phobius"/>
    </source>
</evidence>
<proteinExistence type="predicted"/>
<name>A0ABU6FFD6_9ACTN</name>
<evidence type="ECO:0000313" key="3">
    <source>
        <dbReference type="Proteomes" id="UP001354931"/>
    </source>
</evidence>
<keyword evidence="3" id="KW-1185">Reference proteome</keyword>
<accession>A0ABU6FFD6</accession>
<keyword evidence="1" id="KW-0812">Transmembrane</keyword>
<gene>
    <name evidence="2" type="ORF">OKJ99_34730</name>
</gene>
<keyword evidence="1" id="KW-1133">Transmembrane helix</keyword>
<evidence type="ECO:0000313" key="2">
    <source>
        <dbReference type="EMBL" id="MEB8342663.1"/>
    </source>
</evidence>
<reference evidence="2 3" key="1">
    <citation type="submission" date="2022-10" db="EMBL/GenBank/DDBJ databases">
        <authorList>
            <person name="Xie J."/>
            <person name="Shen N."/>
        </authorList>
    </citation>
    <scope>NUCLEOTIDE SEQUENCE [LARGE SCALE GENOMIC DNA]</scope>
    <source>
        <strain evidence="2 3">YIM65594</strain>
    </source>
</reference>
<dbReference type="EMBL" id="JAOZYC010000169">
    <property type="protein sequence ID" value="MEB8342663.1"/>
    <property type="molecule type" value="Genomic_DNA"/>
</dbReference>
<feature type="transmembrane region" description="Helical" evidence="1">
    <location>
        <begin position="127"/>
        <end position="146"/>
    </location>
</feature>
<comment type="caution">
    <text evidence="2">The sequence shown here is derived from an EMBL/GenBank/DDBJ whole genome shotgun (WGS) entry which is preliminary data.</text>
</comment>
<keyword evidence="1" id="KW-0472">Membrane</keyword>
<feature type="transmembrane region" description="Helical" evidence="1">
    <location>
        <begin position="21"/>
        <end position="42"/>
    </location>
</feature>
<dbReference type="Proteomes" id="UP001354931">
    <property type="component" value="Unassembled WGS sequence"/>
</dbReference>
<sequence length="214" mass="23144">MTSTGAADQYVARRNYIFRRMFGWLTGIAIVVIGGATAWAGVGYLDGHVTVSARPGSVVVRSCEPADPGYTCTGTFEDDKTGEKTQGAALANDRDAIPSAALPAFKTDDGYTATADGELTTAKLSRALFWLGLTDLLWLVGAFFLLTGYQPRPPLHYGPFIGVWRERERRFGRVTLEEGWHVVRHERGPALPILVVVTVLCPVLFVGSWLAGGA</sequence>